<dbReference type="Pfam" id="PF01161">
    <property type="entry name" value="PBP"/>
    <property type="match status" value="1"/>
</dbReference>
<evidence type="ECO:0000313" key="2">
    <source>
        <dbReference type="EMBL" id="PWD73516.1"/>
    </source>
</evidence>
<sequence length="192" mass="20407">MKTRSRLIRTCAPLLAGLFMTAAAHAEPLTLSSPTIAPNSTLPVSFEFNGFGCNGQNQSPALNWRGAPAGTQSFAVTVYDPDAPTGSGWWHWMVINIPANVTEFVANAGEIGGKHLPAGARQVRIDYGVDAWGGVCPPAGDKPHRYIFTVYALKTKALDVPKDANPALGGYMINANTLAKASFTAYYGRPAQ</sequence>
<keyword evidence="5" id="KW-1185">Reference proteome</keyword>
<dbReference type="AlphaFoldDB" id="A0AAP2CYI1"/>
<proteinExistence type="predicted"/>
<dbReference type="RefSeq" id="WP_024104903.1">
    <property type="nucleotide sequence ID" value="NZ_CP031560.1"/>
</dbReference>
<dbReference type="InterPro" id="IPR005247">
    <property type="entry name" value="YbhB_YbcL/LppC-like"/>
</dbReference>
<dbReference type="SUPFAM" id="SSF49777">
    <property type="entry name" value="PEBP-like"/>
    <property type="match status" value="1"/>
</dbReference>
<dbReference type="EMBL" id="QZDO01000102">
    <property type="protein sequence ID" value="RJL64664.1"/>
    <property type="molecule type" value="Genomic_DNA"/>
</dbReference>
<feature type="chain" id="PRO_5044474623" evidence="1">
    <location>
        <begin position="27"/>
        <end position="192"/>
    </location>
</feature>
<dbReference type="PANTHER" id="PTHR30289:SF1">
    <property type="entry name" value="PEBP (PHOSPHATIDYLETHANOLAMINE-BINDING PROTEIN) FAMILY PROTEIN"/>
    <property type="match status" value="1"/>
</dbReference>
<dbReference type="Proteomes" id="UP000245055">
    <property type="component" value="Unassembled WGS sequence"/>
</dbReference>
<evidence type="ECO:0000313" key="3">
    <source>
        <dbReference type="EMBL" id="RJL64664.1"/>
    </source>
</evidence>
<gene>
    <name evidence="3" type="ORF">D5077_22140</name>
    <name evidence="2" type="ORF">DF213_10435</name>
</gene>
<protein>
    <submittedName>
        <fullName evidence="2">YbhB/YbcL family Raf kinase inhibitor-like protein</fullName>
    </submittedName>
</protein>
<evidence type="ECO:0000313" key="5">
    <source>
        <dbReference type="Proteomes" id="UP000266633"/>
    </source>
</evidence>
<reference evidence="3 5" key="2">
    <citation type="submission" date="2018-09" db="EMBL/GenBank/DDBJ databases">
        <title>Phylogenetic diversity of Pectobacterium and Dickeya strains causing blackleg disease of potato in Morocco.</title>
        <authorList>
            <person name="Oulghazi S."/>
            <person name="Moumni M."/>
            <person name="Faure D."/>
        </authorList>
    </citation>
    <scope>NUCLEOTIDE SEQUENCE [LARGE SCALE GENOMIC DNA]</scope>
    <source>
        <strain evidence="3 5">S4.16.03.LID</strain>
    </source>
</reference>
<dbReference type="GO" id="GO:0004860">
    <property type="term" value="F:protein kinase inhibitor activity"/>
    <property type="evidence" value="ECO:0007669"/>
    <property type="project" value="UniProtKB-KW"/>
</dbReference>
<accession>A0AAP2CYI1</accession>
<name>A0AAP2CYI1_9GAMM</name>
<dbReference type="InterPro" id="IPR036610">
    <property type="entry name" value="PEBP-like_sf"/>
</dbReference>
<comment type="caution">
    <text evidence="2">The sequence shown here is derived from an EMBL/GenBank/DDBJ whole genome shotgun (WGS) entry which is preliminary data.</text>
</comment>
<keyword evidence="2" id="KW-0649">Protein kinase inhibitor</keyword>
<dbReference type="GeneID" id="49321007"/>
<dbReference type="InterPro" id="IPR008914">
    <property type="entry name" value="PEBP"/>
</dbReference>
<dbReference type="EMBL" id="QESZ01000014">
    <property type="protein sequence ID" value="PWD73516.1"/>
    <property type="molecule type" value="Genomic_DNA"/>
</dbReference>
<dbReference type="Gene3D" id="3.90.280.10">
    <property type="entry name" value="PEBP-like"/>
    <property type="match status" value="1"/>
</dbReference>
<dbReference type="NCBIfam" id="TIGR00481">
    <property type="entry name" value="YbhB/YbcL family Raf kinase inhibitor-like protein"/>
    <property type="match status" value="1"/>
</dbReference>
<dbReference type="CDD" id="cd00865">
    <property type="entry name" value="PEBP_bact_arch"/>
    <property type="match status" value="1"/>
</dbReference>
<evidence type="ECO:0000256" key="1">
    <source>
        <dbReference type="SAM" id="SignalP"/>
    </source>
</evidence>
<evidence type="ECO:0000313" key="4">
    <source>
        <dbReference type="Proteomes" id="UP000245055"/>
    </source>
</evidence>
<reference evidence="2 4" key="1">
    <citation type="submission" date="2018-05" db="EMBL/GenBank/DDBJ databases">
        <title>Genomic diversity of pathogens causing Blackleg of Potato in Pakistan.</title>
        <authorList>
            <person name="Sarfraz S."/>
            <person name="Riaz K."/>
            <person name="Oulghazi S."/>
            <person name="Cigna J."/>
            <person name="Sahi S.T."/>
            <person name="Khan S.H."/>
            <person name="Hameed A."/>
            <person name="Faure D."/>
        </authorList>
    </citation>
    <scope>NUCLEOTIDE SEQUENCE [LARGE SCALE GENOMIC DNA]</scope>
    <source>
        <strain evidence="2 4">SS70</strain>
    </source>
</reference>
<keyword evidence="1" id="KW-0732">Signal</keyword>
<dbReference type="PANTHER" id="PTHR30289">
    <property type="entry name" value="UNCHARACTERIZED PROTEIN YBCL-RELATED"/>
    <property type="match status" value="1"/>
</dbReference>
<dbReference type="Proteomes" id="UP000266633">
    <property type="component" value="Unassembled WGS sequence"/>
</dbReference>
<organism evidence="2 4">
    <name type="scientific">Dickeya dianthicola</name>
    <dbReference type="NCBI Taxonomy" id="204039"/>
    <lineage>
        <taxon>Bacteria</taxon>
        <taxon>Pseudomonadati</taxon>
        <taxon>Pseudomonadota</taxon>
        <taxon>Gammaproteobacteria</taxon>
        <taxon>Enterobacterales</taxon>
        <taxon>Pectobacteriaceae</taxon>
        <taxon>Dickeya</taxon>
    </lineage>
</organism>
<feature type="signal peptide" evidence="1">
    <location>
        <begin position="1"/>
        <end position="26"/>
    </location>
</feature>